<sequence>MGFGVSVLLSNNAHADFLKDSKSVISSRTLYFDSNAREQDADQRQTVTGLKLDFISGYTNGPVGFGLDLQAVGAATLGGGTDNHSASTVNTVSPVTTDGTPVDAWSSLRGAAKMRISKTEVKVGNSLQPQVPVLMSNDGRVLPAAYNGTLFTSNEFDSVTLNAGRLDREIGRASSNWAGIAANGGTRGADAFWYGGADWRINKNLLVQYYYANLQDYYKQNFLGLVHTYPIASNQSLKTDLRFFNSRSDGRNGQTGYLFNNNSGYAKNPGEVDNNTWSAMFTYALGAHSFLLGHQQVSDDGGMASVNNGSVRDGRGRPEGEGGSSYYLFTDSMINAFVRAGENTSFGQYAYDFAGLGVPGLKASVTYLHGDSIKDATGNGKTYKEWERDYRLDYTIQSGPAKNLNFSLRRANYRTGVPDAQGGYDVDQTRFFVNYSYTFN</sequence>
<evidence type="ECO:0000256" key="3">
    <source>
        <dbReference type="ARBA" id="ARBA00022729"/>
    </source>
</evidence>
<dbReference type="InterPro" id="IPR005318">
    <property type="entry name" value="OM_porin_bac"/>
</dbReference>
<dbReference type="PANTHER" id="PTHR34596">
    <property type="entry name" value="CHITOPORIN"/>
    <property type="match status" value="1"/>
</dbReference>
<comment type="caution">
    <text evidence="4">The sequence shown here is derived from an EMBL/GenBank/DDBJ whole genome shotgun (WGS) entry which is preliminary data.</text>
</comment>
<dbReference type="Proteomes" id="UP000628086">
    <property type="component" value="Unassembled WGS sequence"/>
</dbReference>
<dbReference type="Gene3D" id="2.40.160.10">
    <property type="entry name" value="Porin"/>
    <property type="match status" value="1"/>
</dbReference>
<name>A0ABR6V5X9_9PSED</name>
<evidence type="ECO:0000256" key="1">
    <source>
        <dbReference type="ARBA" id="ARBA00009075"/>
    </source>
</evidence>
<evidence type="ECO:0000256" key="2">
    <source>
        <dbReference type="ARBA" id="ARBA00022448"/>
    </source>
</evidence>
<proteinExistence type="inferred from homology"/>
<dbReference type="PANTHER" id="PTHR34596:SF2">
    <property type="entry name" value="CHITOPORIN"/>
    <property type="match status" value="1"/>
</dbReference>
<evidence type="ECO:0000313" key="4">
    <source>
        <dbReference type="EMBL" id="MBC3475797.1"/>
    </source>
</evidence>
<accession>A0ABR6V5X9</accession>
<dbReference type="InterPro" id="IPR023614">
    <property type="entry name" value="Porin_dom_sf"/>
</dbReference>
<organism evidence="4 5">
    <name type="scientific">Pseudomonas taiwanensis</name>
    <dbReference type="NCBI Taxonomy" id="470150"/>
    <lineage>
        <taxon>Bacteria</taxon>
        <taxon>Pseudomonadati</taxon>
        <taxon>Pseudomonadota</taxon>
        <taxon>Gammaproteobacteria</taxon>
        <taxon>Pseudomonadales</taxon>
        <taxon>Pseudomonadaceae</taxon>
        <taxon>Pseudomonas</taxon>
    </lineage>
</organism>
<evidence type="ECO:0000313" key="5">
    <source>
        <dbReference type="Proteomes" id="UP000628086"/>
    </source>
</evidence>
<reference evidence="4 5" key="1">
    <citation type="journal article" date="2020" name="Microorganisms">
        <title>Reliable Identification of Environmental Pseudomonas Isolates Using the rpoD Gene.</title>
        <authorList>
            <consortium name="The Broad Institute Genome Sequencing Platform"/>
            <person name="Girard L."/>
            <person name="Lood C."/>
            <person name="Rokni-Zadeh H."/>
            <person name="van Noort V."/>
            <person name="Lavigne R."/>
            <person name="De Mot R."/>
        </authorList>
    </citation>
    <scope>NUCLEOTIDE SEQUENCE [LARGE SCALE GENOMIC DNA]</scope>
    <source>
        <strain evidence="4 5">RW7P2</strain>
    </source>
</reference>
<dbReference type="EMBL" id="JABWRS010000005">
    <property type="protein sequence ID" value="MBC3475797.1"/>
    <property type="molecule type" value="Genomic_DNA"/>
</dbReference>
<keyword evidence="2" id="KW-0813">Transport</keyword>
<keyword evidence="3" id="KW-0732">Signal</keyword>
<dbReference type="Pfam" id="PF03573">
    <property type="entry name" value="OprD"/>
    <property type="match status" value="1"/>
</dbReference>
<keyword evidence="5" id="KW-1185">Reference proteome</keyword>
<protein>
    <submittedName>
        <fullName evidence="4">Outer membrane porin, OprD family</fullName>
    </submittedName>
</protein>
<gene>
    <name evidence="4" type="ORF">HU747_09305</name>
</gene>
<comment type="similarity">
    <text evidence="1">Belongs to the outer membrane porin (Opr) (TC 1.B.25) family.</text>
</comment>